<dbReference type="CDD" id="cd00093">
    <property type="entry name" value="HTH_XRE"/>
    <property type="match status" value="1"/>
</dbReference>
<evidence type="ECO:0000313" key="2">
    <source>
        <dbReference type="EMBL" id="RKO67040.1"/>
    </source>
</evidence>
<proteinExistence type="predicted"/>
<evidence type="ECO:0000313" key="3">
    <source>
        <dbReference type="Proteomes" id="UP000271256"/>
    </source>
</evidence>
<dbReference type="AlphaFoldDB" id="A0A494X2B4"/>
<dbReference type="InterPro" id="IPR001387">
    <property type="entry name" value="Cro/C1-type_HTH"/>
</dbReference>
<dbReference type="GO" id="GO:0003677">
    <property type="term" value="F:DNA binding"/>
    <property type="evidence" value="ECO:0007669"/>
    <property type="project" value="InterPro"/>
</dbReference>
<dbReference type="InterPro" id="IPR010982">
    <property type="entry name" value="Lambda_DNA-bd_dom_sf"/>
</dbReference>
<feature type="domain" description="HTH cro/C1-type" evidence="1">
    <location>
        <begin position="36"/>
        <end position="67"/>
    </location>
</feature>
<evidence type="ECO:0000259" key="1">
    <source>
        <dbReference type="PROSITE" id="PS50943"/>
    </source>
</evidence>
<reference evidence="2 3" key="1">
    <citation type="submission" date="2018-10" db="EMBL/GenBank/DDBJ databases">
        <authorList>
            <person name="Grouzdev D.S."/>
            <person name="Krutkina M.S."/>
            <person name="Tourova T.P."/>
            <person name="Nazina T.N."/>
        </authorList>
    </citation>
    <scope>NUCLEOTIDE SEQUENCE [LARGE SCALE GENOMIC DNA]</scope>
    <source>
        <strain evidence="2 3">435</strain>
    </source>
</reference>
<sequence>MAAGETWPSTYPRKKGGLHMDFKRRFEQAGENPFVAWRKEQGLTRAELARLLGTSYNVVYSLEKGHYPAPLPERLVYAIYKAGLPFELITEYTRWRRGEPKEGTVH</sequence>
<dbReference type="EMBL" id="RBWE01000001">
    <property type="protein sequence ID" value="RKO67040.1"/>
    <property type="molecule type" value="Genomic_DNA"/>
</dbReference>
<dbReference type="OrthoDB" id="9810773at2"/>
<dbReference type="PROSITE" id="PS50943">
    <property type="entry name" value="HTH_CROC1"/>
    <property type="match status" value="1"/>
</dbReference>
<dbReference type="Proteomes" id="UP000271256">
    <property type="component" value="Unassembled WGS sequence"/>
</dbReference>
<protein>
    <submittedName>
        <fullName evidence="2">Helix-turn-helix domain-containing protein</fullName>
    </submittedName>
</protein>
<accession>A0A494X2B4</accession>
<keyword evidence="3" id="KW-1185">Reference proteome</keyword>
<dbReference type="SUPFAM" id="SSF47413">
    <property type="entry name" value="lambda repressor-like DNA-binding domains"/>
    <property type="match status" value="1"/>
</dbReference>
<gene>
    <name evidence="2" type="ORF">D7024_08800</name>
</gene>
<comment type="caution">
    <text evidence="2">The sequence shown here is derived from an EMBL/GenBank/DDBJ whole genome shotgun (WGS) entry which is preliminary data.</text>
</comment>
<dbReference type="Pfam" id="PF01381">
    <property type="entry name" value="HTH_3"/>
    <property type="match status" value="1"/>
</dbReference>
<dbReference type="Gene3D" id="1.10.260.40">
    <property type="entry name" value="lambda repressor-like DNA-binding domains"/>
    <property type="match status" value="1"/>
</dbReference>
<organism evidence="2 3">
    <name type="scientific">Desulfofundulus salinus</name>
    <dbReference type="NCBI Taxonomy" id="2419843"/>
    <lineage>
        <taxon>Bacteria</taxon>
        <taxon>Bacillati</taxon>
        <taxon>Bacillota</taxon>
        <taxon>Clostridia</taxon>
        <taxon>Eubacteriales</taxon>
        <taxon>Peptococcaceae</taxon>
        <taxon>Desulfofundulus</taxon>
    </lineage>
</organism>
<name>A0A494X2B4_9FIRM</name>